<dbReference type="Proteomes" id="UP000235682">
    <property type="component" value="Unassembled WGS sequence"/>
</dbReference>
<gene>
    <name evidence="9" type="primary">pepF</name>
    <name evidence="9" type="ORF">CJ205_00245</name>
</gene>
<evidence type="ECO:0000259" key="7">
    <source>
        <dbReference type="Pfam" id="PF01432"/>
    </source>
</evidence>
<dbReference type="EC" id="3.4.24.-" evidence="6"/>
<dbReference type="GO" id="GO:0006508">
    <property type="term" value="P:proteolysis"/>
    <property type="evidence" value="ECO:0007669"/>
    <property type="project" value="UniProtKB-KW"/>
</dbReference>
<keyword evidence="1 6" id="KW-0645">Protease</keyword>
<dbReference type="GO" id="GO:0004222">
    <property type="term" value="F:metalloendopeptidase activity"/>
    <property type="evidence" value="ECO:0007669"/>
    <property type="project" value="UniProtKB-UniRule"/>
</dbReference>
<evidence type="ECO:0000259" key="8">
    <source>
        <dbReference type="Pfam" id="PF08439"/>
    </source>
</evidence>
<keyword evidence="5 6" id="KW-0482">Metalloprotease</keyword>
<evidence type="ECO:0000256" key="2">
    <source>
        <dbReference type="ARBA" id="ARBA00022723"/>
    </source>
</evidence>
<dbReference type="Pfam" id="PF08439">
    <property type="entry name" value="Peptidase_M3_N"/>
    <property type="match status" value="1"/>
</dbReference>
<dbReference type="STRING" id="84521.SAMN04487994_10027"/>
<dbReference type="InterPro" id="IPR004438">
    <property type="entry name" value="Peptidase_M3B"/>
</dbReference>
<dbReference type="Gene3D" id="1.10.287.830">
    <property type="entry name" value="putative peptidase helix hairpin domain like"/>
    <property type="match status" value="1"/>
</dbReference>
<dbReference type="GO" id="GO:0046872">
    <property type="term" value="F:metal ion binding"/>
    <property type="evidence" value="ECO:0007669"/>
    <property type="project" value="UniProtKB-UniRule"/>
</dbReference>
<evidence type="ECO:0000313" key="9">
    <source>
        <dbReference type="EMBL" id="PMC59277.1"/>
    </source>
</evidence>
<keyword evidence="2 6" id="KW-0479">Metal-binding</keyword>
<evidence type="ECO:0000256" key="5">
    <source>
        <dbReference type="ARBA" id="ARBA00023049"/>
    </source>
</evidence>
<dbReference type="PANTHER" id="PTHR11804:SF84">
    <property type="entry name" value="SACCHAROLYSIN"/>
    <property type="match status" value="1"/>
</dbReference>
<organism evidence="9 10">
    <name type="scientific">Dolosicoccus paucivorans</name>
    <dbReference type="NCBI Taxonomy" id="84521"/>
    <lineage>
        <taxon>Bacteria</taxon>
        <taxon>Bacillati</taxon>
        <taxon>Bacillota</taxon>
        <taxon>Bacilli</taxon>
        <taxon>Lactobacillales</taxon>
        <taxon>Aerococcaceae</taxon>
        <taxon>Dolosicoccus</taxon>
    </lineage>
</organism>
<dbReference type="InterPro" id="IPR013647">
    <property type="entry name" value="OligopepF_N_dom"/>
</dbReference>
<sequence>MDPNFQWDLTSLFADDNEWQEAYDKANKSLEDIEPFKGTLGQSSEQLLKAIETLLAIQRQITNIYVYSHLKNDQDQTNSTYQEMHAKAVQLYSQFGQAVAFFNPELLSIPQETLAQFIEENDALKEYEQYLDDATRYRPHVLSEQEELLLAQASEIFGSPSTTFGMLNNADLKFPEIEDEEGNKVQLTHSVYGKMLESSNRRVRKDTFEAFYSVYDQFKNTIASILNSEIKTNNYRAKVRKFDSARQASLFRNNIPEAVYDTLLNTVGERLELLHRYVNLRKELLNVEQLEMYDMYTPLLGDAPIEVTYEEAKRITLEALAPLGEEYHQILQKAFDEQWIDLYENKGKRSGAYSSGSYDSKPYILMNWQDTVNWLYTLVHELGHSVHSYLTRENQPYVYGSYAIFLAEIASTTNENLLTDYLLKEYKGNREVELYILNHFLDGLKGTVFRQTQFAEFEHLMHESDAKGIPLTQEYLSQEYRRINEKYYGSGVNSDSEIALEWTRIPHFYMNYYVFQYATGFAAATAFSKRILDEEPEALDKYLTFLKSGCSQYPIETMKQAGLDMTQADYIDATLDVFEQRLGEFEDLLHSK</sequence>
<keyword evidence="3 6" id="KW-0378">Hydrolase</keyword>
<dbReference type="EMBL" id="PNHE01000001">
    <property type="protein sequence ID" value="PMC59277.1"/>
    <property type="molecule type" value="Genomic_DNA"/>
</dbReference>
<evidence type="ECO:0000256" key="1">
    <source>
        <dbReference type="ARBA" id="ARBA00022670"/>
    </source>
</evidence>
<reference evidence="9 10" key="1">
    <citation type="submission" date="2017-09" db="EMBL/GenBank/DDBJ databases">
        <title>Bacterial strain isolated from the female urinary microbiota.</title>
        <authorList>
            <person name="Thomas-White K."/>
            <person name="Kumar N."/>
            <person name="Forster S."/>
            <person name="Putonti C."/>
            <person name="Lawley T."/>
            <person name="Wolfe A.J."/>
        </authorList>
    </citation>
    <scope>NUCLEOTIDE SEQUENCE [LARGE SCALE GENOMIC DNA]</scope>
    <source>
        <strain evidence="9 10">UMB0852</strain>
    </source>
</reference>
<evidence type="ECO:0000313" key="10">
    <source>
        <dbReference type="Proteomes" id="UP000235682"/>
    </source>
</evidence>
<dbReference type="AlphaFoldDB" id="A0A2N6SQD5"/>
<evidence type="ECO:0000256" key="3">
    <source>
        <dbReference type="ARBA" id="ARBA00022801"/>
    </source>
</evidence>
<dbReference type="Gene3D" id="1.10.1370.20">
    <property type="entry name" value="Oligoendopeptidase f, C-terminal domain"/>
    <property type="match status" value="1"/>
</dbReference>
<dbReference type="Pfam" id="PF01432">
    <property type="entry name" value="Peptidase_M3"/>
    <property type="match status" value="1"/>
</dbReference>
<dbReference type="InterPro" id="IPR045090">
    <property type="entry name" value="Pept_M3A_M3B"/>
</dbReference>
<proteinExistence type="inferred from homology"/>
<keyword evidence="10" id="KW-1185">Reference proteome</keyword>
<protein>
    <recommendedName>
        <fullName evidence="6">Oligopeptidase F</fullName>
        <ecNumber evidence="6">3.4.24.-</ecNumber>
    </recommendedName>
</protein>
<feature type="domain" description="Peptidase M3A/M3B catalytic" evidence="7">
    <location>
        <begin position="195"/>
        <end position="575"/>
    </location>
</feature>
<dbReference type="CDD" id="cd09608">
    <property type="entry name" value="M3B_PepF"/>
    <property type="match status" value="1"/>
</dbReference>
<dbReference type="OrthoDB" id="9766487at2"/>
<evidence type="ECO:0000256" key="4">
    <source>
        <dbReference type="ARBA" id="ARBA00022833"/>
    </source>
</evidence>
<feature type="domain" description="Oligopeptidase F N-terminal" evidence="8">
    <location>
        <begin position="105"/>
        <end position="174"/>
    </location>
</feature>
<name>A0A2N6SQD5_9LACT</name>
<dbReference type="Gene3D" id="1.20.140.70">
    <property type="entry name" value="Oligopeptidase f, N-terminal domain"/>
    <property type="match status" value="1"/>
</dbReference>
<dbReference type="GO" id="GO:0006518">
    <property type="term" value="P:peptide metabolic process"/>
    <property type="evidence" value="ECO:0007669"/>
    <property type="project" value="TreeGrafter"/>
</dbReference>
<keyword evidence="4 6" id="KW-0862">Zinc</keyword>
<dbReference type="NCBIfam" id="TIGR00181">
    <property type="entry name" value="pepF"/>
    <property type="match status" value="1"/>
</dbReference>
<comment type="caution">
    <text evidence="9">The sequence shown here is derived from an EMBL/GenBank/DDBJ whole genome shotgun (WGS) entry which is preliminary data.</text>
</comment>
<dbReference type="RefSeq" id="WP_092083926.1">
    <property type="nucleotide sequence ID" value="NZ_FNEL01000002.1"/>
</dbReference>
<dbReference type="PANTHER" id="PTHR11804">
    <property type="entry name" value="PROTEASE M3 THIMET OLIGOPEPTIDASE-RELATED"/>
    <property type="match status" value="1"/>
</dbReference>
<comment type="function">
    <text evidence="6">Has oligopeptidase activity and degrades a variety of small bioactive peptides.</text>
</comment>
<comment type="cofactor">
    <cofactor evidence="6">
        <name>Zn(2+)</name>
        <dbReference type="ChEBI" id="CHEBI:29105"/>
    </cofactor>
    <text evidence="6">Binds 1 zinc ion.</text>
</comment>
<comment type="similarity">
    <text evidence="6">Belongs to the peptidase M3B family.</text>
</comment>
<evidence type="ECO:0000256" key="6">
    <source>
        <dbReference type="RuleBase" id="RU368091"/>
    </source>
</evidence>
<dbReference type="SUPFAM" id="SSF55486">
    <property type="entry name" value="Metalloproteases ('zincins'), catalytic domain"/>
    <property type="match status" value="1"/>
</dbReference>
<accession>A0A2N6SQD5</accession>
<dbReference type="InterPro" id="IPR042088">
    <property type="entry name" value="OligoPept_F_C"/>
</dbReference>
<dbReference type="InterPro" id="IPR001567">
    <property type="entry name" value="Pept_M3A_M3B_dom"/>
</dbReference>